<comment type="similarity">
    <text evidence="2">Belongs to the chromate ion transporter (CHR) (TC 2.A.51) family.</text>
</comment>
<dbReference type="Proteomes" id="UP001418637">
    <property type="component" value="Unassembled WGS sequence"/>
</dbReference>
<feature type="transmembrane region" description="Helical" evidence="7">
    <location>
        <begin position="50"/>
        <end position="70"/>
    </location>
</feature>
<evidence type="ECO:0000256" key="7">
    <source>
        <dbReference type="SAM" id="Phobius"/>
    </source>
</evidence>
<evidence type="ECO:0000256" key="3">
    <source>
        <dbReference type="ARBA" id="ARBA00022475"/>
    </source>
</evidence>
<gene>
    <name evidence="8" type="ORF">WJT86_05295</name>
</gene>
<evidence type="ECO:0000256" key="5">
    <source>
        <dbReference type="ARBA" id="ARBA00022989"/>
    </source>
</evidence>
<evidence type="ECO:0000256" key="4">
    <source>
        <dbReference type="ARBA" id="ARBA00022692"/>
    </source>
</evidence>
<dbReference type="EMBL" id="JBBYXI010000002">
    <property type="protein sequence ID" value="MEN3930479.1"/>
    <property type="molecule type" value="Genomic_DNA"/>
</dbReference>
<reference evidence="8 9" key="1">
    <citation type="submission" date="2024-04" db="EMBL/GenBank/DDBJ databases">
        <title>A novel species isolated from cricket.</title>
        <authorList>
            <person name="Wang H.-C."/>
        </authorList>
    </citation>
    <scope>NUCLEOTIDE SEQUENCE [LARGE SCALE GENOMIC DNA]</scope>
    <source>
        <strain evidence="8 9">WL0021</strain>
    </source>
</reference>
<feature type="transmembrane region" description="Helical" evidence="7">
    <location>
        <begin position="6"/>
        <end position="29"/>
    </location>
</feature>
<keyword evidence="9" id="KW-1185">Reference proteome</keyword>
<keyword evidence="5 7" id="KW-1133">Transmembrane helix</keyword>
<sequence length="176" mass="18604">MDQGKILGQLALNFGLISLIAFGGASAALPEMHRMVVDLNHWMDSTTFTHLFALAQAAPGPNVMVVTLIGWQVAGFMGAVVATVAMVLPAFCLTYTVSRLLPRWGSKSWYRLAERGLAPVTVGLVLASAFLLTKTTSDSIGTILITIAAVLYILVAKKNPLHILALGALLGAFGVI</sequence>
<feature type="transmembrane region" description="Helical" evidence="7">
    <location>
        <begin position="76"/>
        <end position="95"/>
    </location>
</feature>
<evidence type="ECO:0000313" key="9">
    <source>
        <dbReference type="Proteomes" id="UP001418637"/>
    </source>
</evidence>
<accession>A0ABV0BHU2</accession>
<dbReference type="PANTHER" id="PTHR43663">
    <property type="entry name" value="CHROMATE TRANSPORT PROTEIN-RELATED"/>
    <property type="match status" value="1"/>
</dbReference>
<keyword evidence="3" id="KW-1003">Cell membrane</keyword>
<name>A0ABV0BHU2_9HYPH</name>
<dbReference type="PANTHER" id="PTHR43663:SF1">
    <property type="entry name" value="CHROMATE TRANSPORTER"/>
    <property type="match status" value="1"/>
</dbReference>
<keyword evidence="4 7" id="KW-0812">Transmembrane</keyword>
<dbReference type="InterPro" id="IPR003370">
    <property type="entry name" value="Chromate_transpt"/>
</dbReference>
<dbReference type="InterPro" id="IPR052518">
    <property type="entry name" value="CHR_Transporter"/>
</dbReference>
<organism evidence="8 9">
    <name type="scientific">Hohaiivirga grylli</name>
    <dbReference type="NCBI Taxonomy" id="3133970"/>
    <lineage>
        <taxon>Bacteria</taxon>
        <taxon>Pseudomonadati</taxon>
        <taxon>Pseudomonadota</taxon>
        <taxon>Alphaproteobacteria</taxon>
        <taxon>Hyphomicrobiales</taxon>
        <taxon>Methylobacteriaceae</taxon>
        <taxon>Hohaiivirga</taxon>
    </lineage>
</organism>
<comment type="subcellular location">
    <subcellularLocation>
        <location evidence="1">Cell membrane</location>
        <topology evidence="1">Multi-pass membrane protein</topology>
    </subcellularLocation>
</comment>
<evidence type="ECO:0000256" key="2">
    <source>
        <dbReference type="ARBA" id="ARBA00005262"/>
    </source>
</evidence>
<comment type="caution">
    <text evidence="8">The sequence shown here is derived from an EMBL/GenBank/DDBJ whole genome shotgun (WGS) entry which is preliminary data.</text>
</comment>
<dbReference type="Pfam" id="PF02417">
    <property type="entry name" value="Chromate_transp"/>
    <property type="match status" value="1"/>
</dbReference>
<proteinExistence type="inferred from homology"/>
<evidence type="ECO:0000256" key="6">
    <source>
        <dbReference type="ARBA" id="ARBA00023136"/>
    </source>
</evidence>
<feature type="transmembrane region" description="Helical" evidence="7">
    <location>
        <begin position="139"/>
        <end position="156"/>
    </location>
</feature>
<protein>
    <submittedName>
        <fullName evidence="8">Chromate transporter</fullName>
    </submittedName>
</protein>
<feature type="transmembrane region" description="Helical" evidence="7">
    <location>
        <begin position="116"/>
        <end position="133"/>
    </location>
</feature>
<evidence type="ECO:0000256" key="1">
    <source>
        <dbReference type="ARBA" id="ARBA00004651"/>
    </source>
</evidence>
<evidence type="ECO:0000313" key="8">
    <source>
        <dbReference type="EMBL" id="MEN3930479.1"/>
    </source>
</evidence>
<keyword evidence="6 7" id="KW-0472">Membrane</keyword>
<dbReference type="RefSeq" id="WP_346336486.1">
    <property type="nucleotide sequence ID" value="NZ_JBBYXI010000002.1"/>
</dbReference>